<dbReference type="GO" id="GO:0003700">
    <property type="term" value="F:DNA-binding transcription factor activity"/>
    <property type="evidence" value="ECO:0007669"/>
    <property type="project" value="UniProtKB-UniRule"/>
</dbReference>
<evidence type="ECO:0000256" key="4">
    <source>
        <dbReference type="ARBA" id="ARBA00023015"/>
    </source>
</evidence>
<evidence type="ECO:0000256" key="3">
    <source>
        <dbReference type="ARBA" id="ARBA00022833"/>
    </source>
</evidence>
<comment type="subcellular location">
    <subcellularLocation>
        <location evidence="8 9">Nucleus</location>
    </subcellularLocation>
</comment>
<evidence type="ECO:0000256" key="9">
    <source>
        <dbReference type="RuleBase" id="RU369094"/>
    </source>
</evidence>
<evidence type="ECO:0000313" key="12">
    <source>
        <dbReference type="Proteomes" id="UP000504603"/>
    </source>
</evidence>
<evidence type="ECO:0000259" key="11">
    <source>
        <dbReference type="PROSITE" id="PS50884"/>
    </source>
</evidence>
<comment type="function">
    <text evidence="9">Transcription factor that binds specifically to a 5'-AA[AG]G-3' consensus core sequence.</text>
</comment>
<keyword evidence="2 8" id="KW-0863">Zinc-finger</keyword>
<keyword evidence="3 9" id="KW-0862">Zinc</keyword>
<dbReference type="GO" id="GO:0003677">
    <property type="term" value="F:DNA binding"/>
    <property type="evidence" value="ECO:0007669"/>
    <property type="project" value="UniProtKB-UniRule"/>
</dbReference>
<dbReference type="GeneID" id="111012367"/>
<reference evidence="13" key="1">
    <citation type="submission" date="2025-08" db="UniProtKB">
        <authorList>
            <consortium name="RefSeq"/>
        </authorList>
    </citation>
    <scope>IDENTIFICATION</scope>
    <source>
        <strain evidence="13">OHB3-1</strain>
    </source>
</reference>
<proteinExistence type="predicted"/>
<dbReference type="PROSITE" id="PS50884">
    <property type="entry name" value="ZF_DOF_2"/>
    <property type="match status" value="1"/>
</dbReference>
<feature type="region of interest" description="Disordered" evidence="10">
    <location>
        <begin position="71"/>
        <end position="118"/>
    </location>
</feature>
<dbReference type="RefSeq" id="XP_022142194.1">
    <property type="nucleotide sequence ID" value="XM_022286502.1"/>
</dbReference>
<dbReference type="Pfam" id="PF02701">
    <property type="entry name" value="Zn_ribbon_Dof"/>
    <property type="match status" value="1"/>
</dbReference>
<keyword evidence="1 9" id="KW-0479">Metal-binding</keyword>
<dbReference type="AlphaFoldDB" id="A0A6J1CKV9"/>
<feature type="compositionally biased region" description="Low complexity" evidence="10">
    <location>
        <begin position="15"/>
        <end position="25"/>
    </location>
</feature>
<keyword evidence="12" id="KW-1185">Reference proteome</keyword>
<evidence type="ECO:0000256" key="10">
    <source>
        <dbReference type="SAM" id="MobiDB-lite"/>
    </source>
</evidence>
<evidence type="ECO:0000256" key="5">
    <source>
        <dbReference type="ARBA" id="ARBA00023125"/>
    </source>
</evidence>
<dbReference type="Proteomes" id="UP000504603">
    <property type="component" value="Unplaced"/>
</dbReference>
<evidence type="ECO:0000256" key="7">
    <source>
        <dbReference type="ARBA" id="ARBA00023242"/>
    </source>
</evidence>
<dbReference type="GO" id="GO:0005634">
    <property type="term" value="C:nucleus"/>
    <property type="evidence" value="ECO:0007669"/>
    <property type="project" value="UniProtKB-SubCell"/>
</dbReference>
<dbReference type="InterPro" id="IPR045174">
    <property type="entry name" value="Dof"/>
</dbReference>
<dbReference type="GO" id="GO:0008270">
    <property type="term" value="F:zinc ion binding"/>
    <property type="evidence" value="ECO:0007669"/>
    <property type="project" value="UniProtKB-KW"/>
</dbReference>
<keyword evidence="4 9" id="KW-0805">Transcription regulation</keyword>
<dbReference type="InterPro" id="IPR003851">
    <property type="entry name" value="Znf_Dof"/>
</dbReference>
<dbReference type="PROSITE" id="PS01361">
    <property type="entry name" value="ZF_DOF_1"/>
    <property type="match status" value="1"/>
</dbReference>
<dbReference type="PANTHER" id="PTHR31992:SF141">
    <property type="entry name" value="DOF ZINC FINGER PROTEIN DOF1.4"/>
    <property type="match status" value="1"/>
</dbReference>
<protein>
    <recommendedName>
        <fullName evidence="9">Dof zinc finger protein</fullName>
    </recommendedName>
</protein>
<feature type="compositionally biased region" description="Low complexity" evidence="10">
    <location>
        <begin position="84"/>
        <end position="101"/>
    </location>
</feature>
<evidence type="ECO:0000256" key="2">
    <source>
        <dbReference type="ARBA" id="ARBA00022771"/>
    </source>
</evidence>
<evidence type="ECO:0000313" key="13">
    <source>
        <dbReference type="RefSeq" id="XP_022142194.1"/>
    </source>
</evidence>
<feature type="domain" description="Dof-type" evidence="11">
    <location>
        <begin position="26"/>
        <end position="80"/>
    </location>
</feature>
<accession>A0A6J1CKV9</accession>
<keyword evidence="6 9" id="KW-0804">Transcription</keyword>
<keyword evidence="5 8" id="KW-0238">DNA-binding</keyword>
<evidence type="ECO:0000256" key="1">
    <source>
        <dbReference type="ARBA" id="ARBA00022723"/>
    </source>
</evidence>
<feature type="compositionally biased region" description="Polar residues" evidence="10">
    <location>
        <begin position="102"/>
        <end position="118"/>
    </location>
</feature>
<dbReference type="PANTHER" id="PTHR31992">
    <property type="entry name" value="DOF ZINC FINGER PROTEIN DOF1.4-RELATED"/>
    <property type="match status" value="1"/>
</dbReference>
<keyword evidence="7 8" id="KW-0539">Nucleus</keyword>
<evidence type="ECO:0000256" key="8">
    <source>
        <dbReference type="PROSITE-ProRule" id="PRU00071"/>
    </source>
</evidence>
<organism evidence="12 13">
    <name type="scientific">Momordica charantia</name>
    <name type="common">Bitter gourd</name>
    <name type="synonym">Balsam pear</name>
    <dbReference type="NCBI Taxonomy" id="3673"/>
    <lineage>
        <taxon>Eukaryota</taxon>
        <taxon>Viridiplantae</taxon>
        <taxon>Streptophyta</taxon>
        <taxon>Embryophyta</taxon>
        <taxon>Tracheophyta</taxon>
        <taxon>Spermatophyta</taxon>
        <taxon>Magnoliopsida</taxon>
        <taxon>eudicotyledons</taxon>
        <taxon>Gunneridae</taxon>
        <taxon>Pentapetalae</taxon>
        <taxon>rosids</taxon>
        <taxon>fabids</taxon>
        <taxon>Cucurbitales</taxon>
        <taxon>Cucurbitaceae</taxon>
        <taxon>Momordiceae</taxon>
        <taxon>Momordica</taxon>
    </lineage>
</organism>
<gene>
    <name evidence="13" type="primary">LOC111012367</name>
</gene>
<evidence type="ECO:0000256" key="6">
    <source>
        <dbReference type="ARBA" id="ARBA00023163"/>
    </source>
</evidence>
<sequence>MASASRIMDNNNLVQQQPQSSSAAPLKCPRCDSSNTKFCYYNNYSLSQPRHFCKACKRYWTRGGTLRNVPVGGGCRRNNKRLKTSSSSSSTVNAAAAVKSTPANSTASQNPHPQNSTNPMFYGFDAIGGLGFSSALLSGFTNNSATASNHFHHHPTISFERNSQLLGNFEASLMMPTKDVKIEGLNRFRPNQTEQIDLGNFSDPLSHYWNPTTVTGNWHDPTSNGSSIASLF</sequence>
<feature type="region of interest" description="Disordered" evidence="10">
    <location>
        <begin position="1"/>
        <end position="27"/>
    </location>
</feature>
<name>A0A6J1CKV9_MOMCH</name>